<evidence type="ECO:0000313" key="7">
    <source>
        <dbReference type="EMBL" id="RUL89350.1"/>
    </source>
</evidence>
<protein>
    <recommendedName>
        <fullName evidence="2">histidine kinase</fullName>
        <ecNumber evidence="2">2.7.13.3</ecNumber>
    </recommendedName>
</protein>
<dbReference type="AlphaFoldDB" id="A0A432MPU0"/>
<dbReference type="InterPro" id="IPR036097">
    <property type="entry name" value="HisK_dim/P_sf"/>
</dbReference>
<evidence type="ECO:0000256" key="1">
    <source>
        <dbReference type="ARBA" id="ARBA00000085"/>
    </source>
</evidence>
<dbReference type="SMART" id="SM00387">
    <property type="entry name" value="HATPase_c"/>
    <property type="match status" value="1"/>
</dbReference>
<dbReference type="SUPFAM" id="SSF55874">
    <property type="entry name" value="ATPase domain of HSP90 chaperone/DNA topoisomerase II/histidine kinase"/>
    <property type="match status" value="1"/>
</dbReference>
<dbReference type="CDD" id="cd17574">
    <property type="entry name" value="REC_OmpR"/>
    <property type="match status" value="1"/>
</dbReference>
<evidence type="ECO:0000256" key="4">
    <source>
        <dbReference type="PROSITE-ProRule" id="PRU00169"/>
    </source>
</evidence>
<dbReference type="GO" id="GO:0000155">
    <property type="term" value="F:phosphorelay sensor kinase activity"/>
    <property type="evidence" value="ECO:0007669"/>
    <property type="project" value="InterPro"/>
</dbReference>
<dbReference type="PANTHER" id="PTHR43547:SF2">
    <property type="entry name" value="HYBRID SIGNAL TRANSDUCTION HISTIDINE KINASE C"/>
    <property type="match status" value="1"/>
</dbReference>
<evidence type="ECO:0000313" key="8">
    <source>
        <dbReference type="Proteomes" id="UP000280296"/>
    </source>
</evidence>
<keyword evidence="7" id="KW-0418">Kinase</keyword>
<dbReference type="Gene3D" id="1.10.287.130">
    <property type="match status" value="1"/>
</dbReference>
<feature type="modified residue" description="4-aspartylphosphate" evidence="4">
    <location>
        <position position="52"/>
    </location>
</feature>
<dbReference type="InterPro" id="IPR003594">
    <property type="entry name" value="HATPase_dom"/>
</dbReference>
<organism evidence="7 8">
    <name type="scientific">Tautonia sociabilis</name>
    <dbReference type="NCBI Taxonomy" id="2080755"/>
    <lineage>
        <taxon>Bacteria</taxon>
        <taxon>Pseudomonadati</taxon>
        <taxon>Planctomycetota</taxon>
        <taxon>Planctomycetia</taxon>
        <taxon>Isosphaerales</taxon>
        <taxon>Isosphaeraceae</taxon>
        <taxon>Tautonia</taxon>
    </lineage>
</organism>
<evidence type="ECO:0000256" key="3">
    <source>
        <dbReference type="ARBA" id="ARBA00022553"/>
    </source>
</evidence>
<evidence type="ECO:0000259" key="6">
    <source>
        <dbReference type="PROSITE" id="PS50110"/>
    </source>
</evidence>
<dbReference type="InterPro" id="IPR036890">
    <property type="entry name" value="HATPase_C_sf"/>
</dbReference>
<comment type="caution">
    <text evidence="7">The sequence shown here is derived from an EMBL/GenBank/DDBJ whole genome shotgun (WGS) entry which is preliminary data.</text>
</comment>
<dbReference type="InterPro" id="IPR011006">
    <property type="entry name" value="CheY-like_superfamily"/>
</dbReference>
<evidence type="ECO:0000256" key="2">
    <source>
        <dbReference type="ARBA" id="ARBA00012438"/>
    </source>
</evidence>
<dbReference type="PRINTS" id="PR00344">
    <property type="entry name" value="BCTRLSENSOR"/>
</dbReference>
<comment type="catalytic activity">
    <reaction evidence="1">
        <text>ATP + protein L-histidine = ADP + protein N-phospho-L-histidine.</text>
        <dbReference type="EC" id="2.7.13.3"/>
    </reaction>
</comment>
<gene>
    <name evidence="7" type="ORF">TsocGM_02765</name>
</gene>
<dbReference type="Pfam" id="PF00072">
    <property type="entry name" value="Response_reg"/>
    <property type="match status" value="1"/>
</dbReference>
<accession>A0A432MPU0</accession>
<dbReference type="PANTHER" id="PTHR43547">
    <property type="entry name" value="TWO-COMPONENT HISTIDINE KINASE"/>
    <property type="match status" value="1"/>
</dbReference>
<keyword evidence="7" id="KW-0808">Transferase</keyword>
<dbReference type="InterPro" id="IPR001789">
    <property type="entry name" value="Sig_transdc_resp-reg_receiver"/>
</dbReference>
<sequence length="365" mass="40110">MSHVLIVDDSPADRAYFRNLLRRADFRVHEVDSGGQAVAAALSIRPHVVILDINLPDLDGHSVCRALRADPMIGGIPVLMLTVRDHEADVLAGLEAGADDYVPKDAAPEVVLARVRRLCRYRQMANTSLLNEQMAQIGRLLAGIVHEIRGPLGVIRGNAELMKMQLDPADPALRFAEPIIRSVQLLQIRLEHLMAAVRGGPPVLRPLEPEPLIREAVDYFRKGADPQHGRVEVTVEEPQGPLPPVMADAGRLLQVLLNLMINAREAILASRTSGRVVLRLSPCSLDDRPGSRIEVIDDGPGISEEVLHRIFEPFYTTKETGTGYGLYLSAEILREHGGRLWAENRPEGGARFCLWLPMATEAAPA</sequence>
<dbReference type="SMART" id="SM00388">
    <property type="entry name" value="HisKA"/>
    <property type="match status" value="1"/>
</dbReference>
<evidence type="ECO:0000259" key="5">
    <source>
        <dbReference type="PROSITE" id="PS50109"/>
    </source>
</evidence>
<dbReference type="SMART" id="SM00448">
    <property type="entry name" value="REC"/>
    <property type="match status" value="1"/>
</dbReference>
<dbReference type="CDD" id="cd00082">
    <property type="entry name" value="HisKA"/>
    <property type="match status" value="1"/>
</dbReference>
<dbReference type="EMBL" id="RYZH01000003">
    <property type="protein sequence ID" value="RUL89350.1"/>
    <property type="molecule type" value="Genomic_DNA"/>
</dbReference>
<dbReference type="PROSITE" id="PS50110">
    <property type="entry name" value="RESPONSE_REGULATORY"/>
    <property type="match status" value="1"/>
</dbReference>
<dbReference type="Pfam" id="PF00512">
    <property type="entry name" value="HisKA"/>
    <property type="match status" value="1"/>
</dbReference>
<dbReference type="SUPFAM" id="SSF52172">
    <property type="entry name" value="CheY-like"/>
    <property type="match status" value="1"/>
</dbReference>
<dbReference type="PROSITE" id="PS50109">
    <property type="entry name" value="HIS_KIN"/>
    <property type="match status" value="1"/>
</dbReference>
<name>A0A432MPU0_9BACT</name>
<dbReference type="SUPFAM" id="SSF47384">
    <property type="entry name" value="Homodimeric domain of signal transducing histidine kinase"/>
    <property type="match status" value="1"/>
</dbReference>
<reference evidence="7 8" key="2">
    <citation type="submission" date="2019-01" db="EMBL/GenBank/DDBJ databases">
        <title>Tautonia sociabilis, a novel thermotolerant planctomycete of Isosphaeraceae family, isolated from a 4000 m deep subterranean habitat.</title>
        <authorList>
            <person name="Kovaleva O.L."/>
            <person name="Elcheninov A.G."/>
            <person name="Van Heerden E."/>
            <person name="Toshchakov S.V."/>
            <person name="Novikov A."/>
            <person name="Bonch-Osmolovskaya E.A."/>
            <person name="Kublanov I.V."/>
        </authorList>
    </citation>
    <scope>NUCLEOTIDE SEQUENCE [LARGE SCALE GENOMIC DNA]</scope>
    <source>
        <strain evidence="7 8">GM2012</strain>
    </source>
</reference>
<proteinExistence type="predicted"/>
<reference evidence="7 8" key="1">
    <citation type="submission" date="2018-12" db="EMBL/GenBank/DDBJ databases">
        <authorList>
            <person name="Toschakov S.V."/>
        </authorList>
    </citation>
    <scope>NUCLEOTIDE SEQUENCE [LARGE SCALE GENOMIC DNA]</scope>
    <source>
        <strain evidence="7 8">GM2012</strain>
    </source>
</reference>
<feature type="domain" description="Histidine kinase" evidence="5">
    <location>
        <begin position="143"/>
        <end position="360"/>
    </location>
</feature>
<dbReference type="RefSeq" id="WP_126723786.1">
    <property type="nucleotide sequence ID" value="NZ_RYZH01000003.1"/>
</dbReference>
<dbReference type="Gene3D" id="3.30.565.10">
    <property type="entry name" value="Histidine kinase-like ATPase, C-terminal domain"/>
    <property type="match status" value="1"/>
</dbReference>
<feature type="domain" description="Response regulatory" evidence="6">
    <location>
        <begin position="3"/>
        <end position="119"/>
    </location>
</feature>
<keyword evidence="8" id="KW-1185">Reference proteome</keyword>
<dbReference type="InterPro" id="IPR005467">
    <property type="entry name" value="His_kinase_dom"/>
</dbReference>
<dbReference type="OrthoDB" id="260274at2"/>
<keyword evidence="3 4" id="KW-0597">Phosphoprotein</keyword>
<dbReference type="InterPro" id="IPR003661">
    <property type="entry name" value="HisK_dim/P_dom"/>
</dbReference>
<dbReference type="Gene3D" id="3.40.50.2300">
    <property type="match status" value="1"/>
</dbReference>
<dbReference type="EC" id="2.7.13.3" evidence="2"/>
<dbReference type="InterPro" id="IPR004358">
    <property type="entry name" value="Sig_transdc_His_kin-like_C"/>
</dbReference>
<dbReference type="Proteomes" id="UP000280296">
    <property type="component" value="Unassembled WGS sequence"/>
</dbReference>
<dbReference type="Pfam" id="PF02518">
    <property type="entry name" value="HATPase_c"/>
    <property type="match status" value="1"/>
</dbReference>